<feature type="compositionally biased region" description="Low complexity" evidence="1">
    <location>
        <begin position="63"/>
        <end position="81"/>
    </location>
</feature>
<dbReference type="AlphaFoldDB" id="A0AAV4IUC1"/>
<dbReference type="EMBL" id="BMAT01013495">
    <property type="protein sequence ID" value="GFS14044.1"/>
    <property type="molecule type" value="Genomic_DNA"/>
</dbReference>
<accession>A0AAV4IUC1</accession>
<feature type="region of interest" description="Disordered" evidence="1">
    <location>
        <begin position="63"/>
        <end position="105"/>
    </location>
</feature>
<reference evidence="2 3" key="1">
    <citation type="journal article" date="2021" name="Elife">
        <title>Chloroplast acquisition without the gene transfer in kleptoplastic sea slugs, Plakobranchus ocellatus.</title>
        <authorList>
            <person name="Maeda T."/>
            <person name="Takahashi S."/>
            <person name="Yoshida T."/>
            <person name="Shimamura S."/>
            <person name="Takaki Y."/>
            <person name="Nagai Y."/>
            <person name="Toyoda A."/>
            <person name="Suzuki Y."/>
            <person name="Arimoto A."/>
            <person name="Ishii H."/>
            <person name="Satoh N."/>
            <person name="Nishiyama T."/>
            <person name="Hasebe M."/>
            <person name="Maruyama T."/>
            <person name="Minagawa J."/>
            <person name="Obokata J."/>
            <person name="Shigenobu S."/>
        </authorList>
    </citation>
    <scope>NUCLEOTIDE SEQUENCE [LARGE SCALE GENOMIC DNA]</scope>
</reference>
<evidence type="ECO:0000313" key="2">
    <source>
        <dbReference type="EMBL" id="GFS14044.1"/>
    </source>
</evidence>
<gene>
    <name evidence="2" type="ORF">ElyMa_006735700</name>
</gene>
<protein>
    <submittedName>
        <fullName evidence="2">Uncharacterized protein</fullName>
    </submittedName>
</protein>
<evidence type="ECO:0000313" key="3">
    <source>
        <dbReference type="Proteomes" id="UP000762676"/>
    </source>
</evidence>
<evidence type="ECO:0000256" key="1">
    <source>
        <dbReference type="SAM" id="MobiDB-lite"/>
    </source>
</evidence>
<proteinExistence type="predicted"/>
<organism evidence="2 3">
    <name type="scientific">Elysia marginata</name>
    <dbReference type="NCBI Taxonomy" id="1093978"/>
    <lineage>
        <taxon>Eukaryota</taxon>
        <taxon>Metazoa</taxon>
        <taxon>Spiralia</taxon>
        <taxon>Lophotrochozoa</taxon>
        <taxon>Mollusca</taxon>
        <taxon>Gastropoda</taxon>
        <taxon>Heterobranchia</taxon>
        <taxon>Euthyneura</taxon>
        <taxon>Panpulmonata</taxon>
        <taxon>Sacoglossa</taxon>
        <taxon>Placobranchoidea</taxon>
        <taxon>Plakobranchidae</taxon>
        <taxon>Elysia</taxon>
    </lineage>
</organism>
<comment type="caution">
    <text evidence="2">The sequence shown here is derived from an EMBL/GenBank/DDBJ whole genome shotgun (WGS) entry which is preliminary data.</text>
</comment>
<sequence length="105" mass="11741">MEIDLVEEVPPDNPCAYSVTARFRRQALSNRILQKFDQSRPMEIWPAFSGLTSLVCEIQNLGSSANSSVSEVVNSNTSSAESKPKTQHGPRETTRVKILKYMDQP</sequence>
<dbReference type="Proteomes" id="UP000762676">
    <property type="component" value="Unassembled WGS sequence"/>
</dbReference>
<keyword evidence="3" id="KW-1185">Reference proteome</keyword>
<name>A0AAV4IUC1_9GAST</name>